<feature type="signal peptide" evidence="1">
    <location>
        <begin position="1"/>
        <end position="33"/>
    </location>
</feature>
<dbReference type="Proteomes" id="UP000622552">
    <property type="component" value="Unassembled WGS sequence"/>
</dbReference>
<sequence>MSLSYSARRLGFAGVAALAVAAGSLTLAHAASAGETNPYCVKPAHGHSMPTVPAAVYRSTGKCATGSAAPSPGNMTYHGGTNGVGVSTGAEKIYVVFYGTQWGTTGTDANGYTTFTGDPKGMAPRLQALYKGIGTNGELWSGVMTQFCEGVATGATTCPATSAHVAYPASTGTLAGVWYDNSAASPTTATGQQLATEANKAAGHFGNTTNAANRNAQYIIVSPTGTHPDGFNSTGQFCAWHDWSGAYTGTTNGDFAFTNAPYVTDMGASCGANVVNAGTAGTLDGVTEVMGHEYAETITDQFPVGSGSTLTSGGWIRDNDSSGGENGDKCSWVGAGAGDDKYHNVAFSTGSFAMQPTWGNDGNSGSGSCQMTHAIVTNGTGGNTVTVTNPGSQSGTVGTAVSKQISATDSASGATLTYSATGLPTGLSISASGLISGTPSAAGSYNVVVTVTDQTNASGTASFTWTISGTGGGCTGAGQKLGNPGFESGNTVWTASSGVIDNGTTQPAHGGSWKAWLDGYGSAHTDTLSQSVTVPSGCSSYTLSFYLHIDTAETGSTVYDKLTVQIGTTTLATYSNVNAANGYVLRSFDLSAYAGQTVTLKFTGTEDSSLKTSFVIDDAAVTVS</sequence>
<feature type="domain" description="Dystroglycan-type cadherin-like" evidence="2">
    <location>
        <begin position="385"/>
        <end position="474"/>
    </location>
</feature>
<keyword evidence="1" id="KW-0732">Signal</keyword>
<dbReference type="GO" id="GO:0016020">
    <property type="term" value="C:membrane"/>
    <property type="evidence" value="ECO:0007669"/>
    <property type="project" value="InterPro"/>
</dbReference>
<reference evidence="3" key="1">
    <citation type="submission" date="2020-11" db="EMBL/GenBank/DDBJ databases">
        <title>Sequencing the genomes of 1000 actinobacteria strains.</title>
        <authorList>
            <person name="Klenk H.-P."/>
        </authorList>
    </citation>
    <scope>NUCLEOTIDE SEQUENCE</scope>
    <source>
        <strain evidence="3">DSM 45356</strain>
    </source>
</reference>
<keyword evidence="3" id="KW-0378">Hydrolase</keyword>
<dbReference type="EC" id="3.4.21.-" evidence="3"/>
<dbReference type="AlphaFoldDB" id="A0A8J7GPK7"/>
<dbReference type="GO" id="GO:0005975">
    <property type="term" value="P:carbohydrate metabolic process"/>
    <property type="evidence" value="ECO:0007669"/>
    <property type="project" value="UniProtKB-ARBA"/>
</dbReference>
<dbReference type="GO" id="GO:0006508">
    <property type="term" value="P:proteolysis"/>
    <property type="evidence" value="ECO:0007669"/>
    <property type="project" value="UniProtKB-KW"/>
</dbReference>
<name>A0A8J7GPK7_9ACTN</name>
<dbReference type="EMBL" id="JADOUF010000001">
    <property type="protein sequence ID" value="MBG6136619.1"/>
    <property type="molecule type" value="Genomic_DNA"/>
</dbReference>
<dbReference type="InterPro" id="IPR006644">
    <property type="entry name" value="Cadg"/>
</dbReference>
<dbReference type="InterPro" id="IPR015919">
    <property type="entry name" value="Cadherin-like_sf"/>
</dbReference>
<evidence type="ECO:0000259" key="2">
    <source>
        <dbReference type="SMART" id="SM00736"/>
    </source>
</evidence>
<gene>
    <name evidence="3" type="ORF">IW245_002813</name>
</gene>
<dbReference type="InterPro" id="IPR013783">
    <property type="entry name" value="Ig-like_fold"/>
</dbReference>
<accession>A0A8J7GPK7</accession>
<evidence type="ECO:0000256" key="1">
    <source>
        <dbReference type="SAM" id="SignalP"/>
    </source>
</evidence>
<organism evidence="3 4">
    <name type="scientific">Longispora fulva</name>
    <dbReference type="NCBI Taxonomy" id="619741"/>
    <lineage>
        <taxon>Bacteria</taxon>
        <taxon>Bacillati</taxon>
        <taxon>Actinomycetota</taxon>
        <taxon>Actinomycetes</taxon>
        <taxon>Micromonosporales</taxon>
        <taxon>Micromonosporaceae</taxon>
        <taxon>Longispora</taxon>
    </lineage>
</organism>
<keyword evidence="4" id="KW-1185">Reference proteome</keyword>
<protein>
    <submittedName>
        <fullName evidence="3">Serine protease</fullName>
        <ecNumber evidence="3">3.4.21.-</ecNumber>
    </submittedName>
</protein>
<proteinExistence type="predicted"/>
<dbReference type="Pfam" id="PF05345">
    <property type="entry name" value="He_PIG"/>
    <property type="match status" value="1"/>
</dbReference>
<evidence type="ECO:0000313" key="4">
    <source>
        <dbReference type="Proteomes" id="UP000622552"/>
    </source>
</evidence>
<dbReference type="GO" id="GO:0008233">
    <property type="term" value="F:peptidase activity"/>
    <property type="evidence" value="ECO:0007669"/>
    <property type="project" value="UniProtKB-KW"/>
</dbReference>
<dbReference type="GO" id="GO:0005509">
    <property type="term" value="F:calcium ion binding"/>
    <property type="evidence" value="ECO:0007669"/>
    <property type="project" value="InterPro"/>
</dbReference>
<dbReference type="RefSeq" id="WP_197003570.1">
    <property type="nucleotide sequence ID" value="NZ_BONS01000016.1"/>
</dbReference>
<dbReference type="Gene3D" id="2.60.40.10">
    <property type="entry name" value="Immunoglobulins"/>
    <property type="match status" value="1"/>
</dbReference>
<comment type="caution">
    <text evidence="3">The sequence shown here is derived from an EMBL/GenBank/DDBJ whole genome shotgun (WGS) entry which is preliminary data.</text>
</comment>
<feature type="chain" id="PRO_5038689855" evidence="1">
    <location>
        <begin position="34"/>
        <end position="624"/>
    </location>
</feature>
<dbReference type="SUPFAM" id="SSF49313">
    <property type="entry name" value="Cadherin-like"/>
    <property type="match status" value="1"/>
</dbReference>
<dbReference type="Gene3D" id="2.60.120.260">
    <property type="entry name" value="Galactose-binding domain-like"/>
    <property type="match status" value="1"/>
</dbReference>
<evidence type="ECO:0000313" key="3">
    <source>
        <dbReference type="EMBL" id="MBG6136619.1"/>
    </source>
</evidence>
<dbReference type="SMART" id="SM00736">
    <property type="entry name" value="CADG"/>
    <property type="match status" value="1"/>
</dbReference>
<keyword evidence="3" id="KW-0645">Protease</keyword>